<reference evidence="1" key="1">
    <citation type="journal article" date="2023" name="Nat. Commun.">
        <title>Diploid and tetraploid genomes of Acorus and the evolution of monocots.</title>
        <authorList>
            <person name="Ma L."/>
            <person name="Liu K.W."/>
            <person name="Li Z."/>
            <person name="Hsiao Y.Y."/>
            <person name="Qi Y."/>
            <person name="Fu T."/>
            <person name="Tang G.D."/>
            <person name="Zhang D."/>
            <person name="Sun W.H."/>
            <person name="Liu D.K."/>
            <person name="Li Y."/>
            <person name="Chen G.Z."/>
            <person name="Liu X.D."/>
            <person name="Liao X.Y."/>
            <person name="Jiang Y.T."/>
            <person name="Yu X."/>
            <person name="Hao Y."/>
            <person name="Huang J."/>
            <person name="Zhao X.W."/>
            <person name="Ke S."/>
            <person name="Chen Y.Y."/>
            <person name="Wu W.L."/>
            <person name="Hsu J.L."/>
            <person name="Lin Y.F."/>
            <person name="Huang M.D."/>
            <person name="Li C.Y."/>
            <person name="Huang L."/>
            <person name="Wang Z.W."/>
            <person name="Zhao X."/>
            <person name="Zhong W.Y."/>
            <person name="Peng D.H."/>
            <person name="Ahmad S."/>
            <person name="Lan S."/>
            <person name="Zhang J.S."/>
            <person name="Tsai W.C."/>
            <person name="Van de Peer Y."/>
            <person name="Liu Z.J."/>
        </authorList>
    </citation>
    <scope>NUCLEOTIDE SEQUENCE</scope>
    <source>
        <strain evidence="1">CP</strain>
    </source>
</reference>
<dbReference type="InterPro" id="IPR034566">
    <property type="entry name" value="MTOPVIB_plant"/>
</dbReference>
<dbReference type="PANTHER" id="PTHR36722:SF1">
    <property type="entry name" value="TYPE 2 DNA TOPOISOMERASE 6 SUBUNIT B-LIKE"/>
    <property type="match status" value="1"/>
</dbReference>
<dbReference type="GO" id="GO:0030674">
    <property type="term" value="F:protein-macromolecule adaptor activity"/>
    <property type="evidence" value="ECO:0007669"/>
    <property type="project" value="TreeGrafter"/>
</dbReference>
<reference evidence="1" key="2">
    <citation type="submission" date="2023-06" db="EMBL/GenBank/DDBJ databases">
        <authorList>
            <person name="Ma L."/>
            <person name="Liu K.-W."/>
            <person name="Li Z."/>
            <person name="Hsiao Y.-Y."/>
            <person name="Qi Y."/>
            <person name="Fu T."/>
            <person name="Tang G."/>
            <person name="Zhang D."/>
            <person name="Sun W.-H."/>
            <person name="Liu D.-K."/>
            <person name="Li Y."/>
            <person name="Chen G.-Z."/>
            <person name="Liu X.-D."/>
            <person name="Liao X.-Y."/>
            <person name="Jiang Y.-T."/>
            <person name="Yu X."/>
            <person name="Hao Y."/>
            <person name="Huang J."/>
            <person name="Zhao X.-W."/>
            <person name="Ke S."/>
            <person name="Chen Y.-Y."/>
            <person name="Wu W.-L."/>
            <person name="Hsu J.-L."/>
            <person name="Lin Y.-F."/>
            <person name="Huang M.-D."/>
            <person name="Li C.-Y."/>
            <person name="Huang L."/>
            <person name="Wang Z.-W."/>
            <person name="Zhao X."/>
            <person name="Zhong W.-Y."/>
            <person name="Peng D.-H."/>
            <person name="Ahmad S."/>
            <person name="Lan S."/>
            <person name="Zhang J.-S."/>
            <person name="Tsai W.-C."/>
            <person name="Van De Peer Y."/>
            <person name="Liu Z.-J."/>
        </authorList>
    </citation>
    <scope>NUCLEOTIDE SEQUENCE</scope>
    <source>
        <strain evidence="1">CP</strain>
        <tissue evidence="1">Leaves</tissue>
    </source>
</reference>
<dbReference type="GO" id="GO:0042138">
    <property type="term" value="P:meiotic DNA double-strand break formation"/>
    <property type="evidence" value="ECO:0007669"/>
    <property type="project" value="InterPro"/>
</dbReference>
<dbReference type="GO" id="GO:0007131">
    <property type="term" value="P:reciprocal meiotic recombination"/>
    <property type="evidence" value="ECO:0007669"/>
    <property type="project" value="TreeGrafter"/>
</dbReference>
<accession>A0AAV9DCE2</accession>
<gene>
    <name evidence="1" type="ORF">QJS10_CPB14g00106</name>
</gene>
<evidence type="ECO:0000313" key="2">
    <source>
        <dbReference type="Proteomes" id="UP001180020"/>
    </source>
</evidence>
<name>A0AAV9DCE2_ACOCL</name>
<keyword evidence="2" id="KW-1185">Reference proteome</keyword>
<dbReference type="EMBL" id="JAUJYO010000014">
    <property type="protein sequence ID" value="KAK1298594.1"/>
    <property type="molecule type" value="Genomic_DNA"/>
</dbReference>
<protein>
    <submittedName>
        <fullName evidence="1">Uncharacterized protein</fullName>
    </submittedName>
</protein>
<comment type="caution">
    <text evidence="1">The sequence shown here is derived from an EMBL/GenBank/DDBJ whole genome shotgun (WGS) entry which is preliminary data.</text>
</comment>
<dbReference type="AlphaFoldDB" id="A0AAV9DCE2"/>
<sequence length="346" mass="38389">METPLVRKICENLIACAIQRCRLSDNLCRLSIALKCLYESDPPSVFISISDTGAGSSLAEFRELDCWSDHDCAEKWDGMLSITTTCIDDNHIYRYILSLKEAAGAVKRLTKLPPTSKKGKFSGTEVRLSPPMECCSDFVAWMTCFCRKILVLKAPKIATEFTVEHVNNIGSKCEHILQPNHGSFLPHSMPNIECLISGLEDYVLKHEHVLDKECQSCFSCSRENLKVGSGAASSTDVLKDTGQMVEAVIVVAEAQTSVDMLCSRSFSPATEVLYFQDFSPCQIPWSTFEALTSIDWQSYGLTLKSNAVNGDGHATLEWDNLPPSTHIAIVLHSYNKKYPPYVTVVI</sequence>
<proteinExistence type="predicted"/>
<dbReference type="PANTHER" id="PTHR36722">
    <property type="entry name" value="TYPE 2 DNA TOPOISOMERASE 6 SUBUNIT B-LIKE"/>
    <property type="match status" value="1"/>
</dbReference>
<dbReference type="Proteomes" id="UP001180020">
    <property type="component" value="Unassembled WGS sequence"/>
</dbReference>
<dbReference type="GO" id="GO:0000793">
    <property type="term" value="C:condensed chromosome"/>
    <property type="evidence" value="ECO:0007669"/>
    <property type="project" value="TreeGrafter"/>
</dbReference>
<evidence type="ECO:0000313" key="1">
    <source>
        <dbReference type="EMBL" id="KAK1298594.1"/>
    </source>
</evidence>
<organism evidence="1 2">
    <name type="scientific">Acorus calamus</name>
    <name type="common">Sweet flag</name>
    <dbReference type="NCBI Taxonomy" id="4465"/>
    <lineage>
        <taxon>Eukaryota</taxon>
        <taxon>Viridiplantae</taxon>
        <taxon>Streptophyta</taxon>
        <taxon>Embryophyta</taxon>
        <taxon>Tracheophyta</taxon>
        <taxon>Spermatophyta</taxon>
        <taxon>Magnoliopsida</taxon>
        <taxon>Liliopsida</taxon>
        <taxon>Acoraceae</taxon>
        <taxon>Acorus</taxon>
    </lineage>
</organism>